<dbReference type="Proteomes" id="UP000001054">
    <property type="component" value="Chromosome"/>
</dbReference>
<reference evidence="1 2" key="1">
    <citation type="journal article" date="2009" name="Appl. Environ. Microbiol.">
        <title>Rhizobium sp. strain NGR234 possesses a remarkable number of secretion systems.</title>
        <authorList>
            <person name="Schmeisser C."/>
            <person name="Liesegang H."/>
            <person name="Krysciak D."/>
            <person name="Bakkou N."/>
            <person name="Le Quere A."/>
            <person name="Wollherr A."/>
            <person name="Heinemeyer I."/>
            <person name="Morgenstern B."/>
            <person name="Pommerening-Roeser A."/>
            <person name="Flores M."/>
            <person name="Palacios R."/>
            <person name="Brenner S."/>
            <person name="Gottschalk G."/>
            <person name="Schmitz R.A."/>
            <person name="Broughton W.J."/>
            <person name="Perret X."/>
            <person name="Strittmatter A.W."/>
            <person name="Streit W.R."/>
        </authorList>
    </citation>
    <scope>NUCLEOTIDE SEQUENCE [LARGE SCALE GENOMIC DNA]</scope>
    <source>
        <strain evidence="2">NBRC 101917 / NGR234</strain>
    </source>
</reference>
<dbReference type="KEGG" id="rhi:NGR_c17300"/>
<dbReference type="STRING" id="394.NGR_c17300"/>
<keyword evidence="2" id="KW-1185">Reference proteome</keyword>
<evidence type="ECO:0000313" key="1">
    <source>
        <dbReference type="EMBL" id="ACP25494.1"/>
    </source>
</evidence>
<gene>
    <name evidence="1" type="ordered locus">NGR_c17300</name>
</gene>
<organism evidence="1 2">
    <name type="scientific">Sinorhizobium fredii (strain NBRC 101917 / NGR234)</name>
    <dbReference type="NCBI Taxonomy" id="394"/>
    <lineage>
        <taxon>Bacteria</taxon>
        <taxon>Pseudomonadati</taxon>
        <taxon>Pseudomonadota</taxon>
        <taxon>Alphaproteobacteria</taxon>
        <taxon>Hyphomicrobiales</taxon>
        <taxon>Rhizobiaceae</taxon>
        <taxon>Sinorhizobium/Ensifer group</taxon>
        <taxon>Sinorhizobium</taxon>
    </lineage>
</organism>
<evidence type="ECO:0000313" key="2">
    <source>
        <dbReference type="Proteomes" id="UP000001054"/>
    </source>
</evidence>
<dbReference type="AlphaFoldDB" id="C3MDH5"/>
<dbReference type="HOGENOM" id="CLU_2809506_0_0_5"/>
<protein>
    <submittedName>
        <fullName evidence="1">Uncharacterized protein</fullName>
    </submittedName>
</protein>
<proteinExistence type="predicted"/>
<name>C3MDH5_SINFN</name>
<accession>C3MDH5</accession>
<dbReference type="EMBL" id="CP001389">
    <property type="protein sequence ID" value="ACP25494.1"/>
    <property type="molecule type" value="Genomic_DNA"/>
</dbReference>
<sequence length="67" mass="7993">MVVESLFRMFPWIMRSRIKHAEIQSATATLARLKRRTAQQLLKDYILDCKPNAIPIHEHEHRCQHID</sequence>